<keyword evidence="1" id="KW-1133">Transmembrane helix</keyword>
<keyword evidence="1" id="KW-0812">Transmembrane</keyword>
<evidence type="ECO:0000313" key="4">
    <source>
        <dbReference type="Proteomes" id="UP000032673"/>
    </source>
</evidence>
<dbReference type="Proteomes" id="UP000321104">
    <property type="component" value="Unassembled WGS sequence"/>
</dbReference>
<accession>A0A6N3T2U2</accession>
<evidence type="ECO:0000313" key="3">
    <source>
        <dbReference type="EMBL" id="GEN03571.1"/>
    </source>
</evidence>
<proteinExistence type="predicted"/>
<protein>
    <submittedName>
        <fullName evidence="3">Uncharacterized protein</fullName>
    </submittedName>
</protein>
<dbReference type="EMBL" id="BAMW01000026">
    <property type="protein sequence ID" value="GAN63453.1"/>
    <property type="molecule type" value="Genomic_DNA"/>
</dbReference>
<reference evidence="3 5" key="2">
    <citation type="submission" date="2019-07" db="EMBL/GenBank/DDBJ databases">
        <title>Whole genome shotgun sequence of Acetobacter indonesiensis NBRC 16471.</title>
        <authorList>
            <person name="Hosoyama A."/>
            <person name="Uohara A."/>
            <person name="Ohji S."/>
            <person name="Ichikawa N."/>
        </authorList>
    </citation>
    <scope>NUCLEOTIDE SEQUENCE [LARGE SCALE GENOMIC DNA]</scope>
    <source>
        <strain evidence="3 5">NBRC 16471</strain>
    </source>
</reference>
<dbReference type="RefSeq" id="WP_048845961.1">
    <property type="nucleotide sequence ID" value="NZ_BAMW01000026.1"/>
</dbReference>
<dbReference type="EMBL" id="BJXQ01000007">
    <property type="protein sequence ID" value="GEN03571.1"/>
    <property type="molecule type" value="Genomic_DNA"/>
</dbReference>
<reference evidence="2 4" key="1">
    <citation type="submission" date="2012-11" db="EMBL/GenBank/DDBJ databases">
        <title>Whole genome sequence of Acetobacter indonesiensis 5H-1.</title>
        <authorList>
            <person name="Azuma Y."/>
            <person name="Higashiura N."/>
            <person name="Hirakawa H."/>
            <person name="Matsushita K."/>
        </authorList>
    </citation>
    <scope>NUCLEOTIDE SEQUENCE [LARGE SCALE GENOMIC DNA]</scope>
    <source>
        <strain evidence="2 4">5H-1</strain>
    </source>
</reference>
<dbReference type="AlphaFoldDB" id="A0A6N3T2U2"/>
<comment type="caution">
    <text evidence="3">The sequence shown here is derived from an EMBL/GenBank/DDBJ whole genome shotgun (WGS) entry which is preliminary data.</text>
</comment>
<name>A0A6N3T2U2_9PROT</name>
<sequence>MADENWTEQNPEDAEIDARADAILRANGIPEPEQNGRSFLVAVVLPVILAGILLIAGLWFIAGPLGLYN</sequence>
<evidence type="ECO:0000313" key="2">
    <source>
        <dbReference type="EMBL" id="GAN63453.1"/>
    </source>
</evidence>
<organism evidence="3 5">
    <name type="scientific">Acetobacter indonesiensis</name>
    <dbReference type="NCBI Taxonomy" id="104101"/>
    <lineage>
        <taxon>Bacteria</taxon>
        <taxon>Pseudomonadati</taxon>
        <taxon>Pseudomonadota</taxon>
        <taxon>Alphaproteobacteria</taxon>
        <taxon>Acetobacterales</taxon>
        <taxon>Acetobacteraceae</taxon>
        <taxon>Acetobacter</taxon>
    </lineage>
</organism>
<evidence type="ECO:0000313" key="5">
    <source>
        <dbReference type="Proteomes" id="UP000321104"/>
    </source>
</evidence>
<gene>
    <name evidence="2" type="ORF">Abin_026_099</name>
    <name evidence="3" type="ORF">AIN02nite_15960</name>
</gene>
<feature type="transmembrane region" description="Helical" evidence="1">
    <location>
        <begin position="39"/>
        <end position="62"/>
    </location>
</feature>
<evidence type="ECO:0000256" key="1">
    <source>
        <dbReference type="SAM" id="Phobius"/>
    </source>
</evidence>
<keyword evidence="4" id="KW-1185">Reference proteome</keyword>
<dbReference type="Proteomes" id="UP000032673">
    <property type="component" value="Unassembled WGS sequence"/>
</dbReference>
<keyword evidence="1" id="KW-0472">Membrane</keyword>